<dbReference type="Proteomes" id="UP000630528">
    <property type="component" value="Unassembled WGS sequence"/>
</dbReference>
<dbReference type="RefSeq" id="WP_201167883.1">
    <property type="nucleotide sequence ID" value="NZ_JAEPWM010000002.1"/>
</dbReference>
<accession>A0A934TRK5</accession>
<dbReference type="InterPro" id="IPR024975">
    <property type="entry name" value="NOV_C"/>
</dbReference>
<dbReference type="Pfam" id="PF13020">
    <property type="entry name" value="NOV_C"/>
    <property type="match status" value="1"/>
</dbReference>
<proteinExistence type="predicted"/>
<evidence type="ECO:0000313" key="2">
    <source>
        <dbReference type="EMBL" id="MBK6005938.1"/>
    </source>
</evidence>
<dbReference type="EMBL" id="JAEPWM010000002">
    <property type="protein sequence ID" value="MBK6005938.1"/>
    <property type="molecule type" value="Genomic_DNA"/>
</dbReference>
<feature type="domain" description="Protein NO VEIN C-terminal" evidence="1">
    <location>
        <begin position="189"/>
        <end position="284"/>
    </location>
</feature>
<evidence type="ECO:0000259" key="1">
    <source>
        <dbReference type="Pfam" id="PF13020"/>
    </source>
</evidence>
<reference evidence="2" key="1">
    <citation type="journal article" date="2012" name="J. Microbiol. Biotechnol.">
        <title>Ramlibacter ginsenosidimutans sp. nov., with ginsenoside-converting activity.</title>
        <authorList>
            <person name="Wang L."/>
            <person name="An D.S."/>
            <person name="Kim S.G."/>
            <person name="Jin F.X."/>
            <person name="Kim S.C."/>
            <person name="Lee S.T."/>
            <person name="Im W.T."/>
        </authorList>
    </citation>
    <scope>NUCLEOTIDE SEQUENCE</scope>
    <source>
        <strain evidence="2">KACC 17527</strain>
    </source>
</reference>
<dbReference type="AlphaFoldDB" id="A0A934TRK5"/>
<organism evidence="2 3">
    <name type="scientific">Ramlibacter ginsenosidimutans</name>
    <dbReference type="NCBI Taxonomy" id="502333"/>
    <lineage>
        <taxon>Bacteria</taxon>
        <taxon>Pseudomonadati</taxon>
        <taxon>Pseudomonadota</taxon>
        <taxon>Betaproteobacteria</taxon>
        <taxon>Burkholderiales</taxon>
        <taxon>Comamonadaceae</taxon>
        <taxon>Ramlibacter</taxon>
    </lineage>
</organism>
<reference evidence="2" key="2">
    <citation type="submission" date="2021-01" db="EMBL/GenBank/DDBJ databases">
        <authorList>
            <person name="Kang M."/>
        </authorList>
    </citation>
    <scope>NUCLEOTIDE SEQUENCE</scope>
    <source>
        <strain evidence="2">KACC 17527</strain>
    </source>
</reference>
<evidence type="ECO:0000313" key="3">
    <source>
        <dbReference type="Proteomes" id="UP000630528"/>
    </source>
</evidence>
<sequence length="313" mass="34524">MELTTTYQSGLSAIPGYRDVVLGVALEQSKYVGVDGMRLHIGGETHNASSFFDREGLSSGTGELLINPRTATASIFPGGTEQHAFFDRSRMAEYFFSADLIHSGSYSYGGPFSGKAKVRDVQVPTEVDSRLAAGDTFVLSAKSQSRPRPPDALVEAFESNDYARLGRRKITPADLKAIQAICEEVGALGEQLVLNHERKRLRDLGHVSAASLVERISLRSVGEGYDICSYEDDGRTRRLIEVKATVGDGWVVDFSAREWQAAQSYGSKYYVARVRRVRTDPELLFFKDPFRLESTGLIKLTPSGWRLDLAQAV</sequence>
<comment type="caution">
    <text evidence="2">The sequence shown here is derived from an EMBL/GenBank/DDBJ whole genome shotgun (WGS) entry which is preliminary data.</text>
</comment>
<gene>
    <name evidence="2" type="ORF">JJB11_07505</name>
</gene>
<keyword evidence="3" id="KW-1185">Reference proteome</keyword>
<name>A0A934TRK5_9BURK</name>
<protein>
    <submittedName>
        <fullName evidence="2">DUF3883 domain-containing protein</fullName>
    </submittedName>
</protein>